<feature type="transmembrane region" description="Helical" evidence="1">
    <location>
        <begin position="226"/>
        <end position="249"/>
    </location>
</feature>
<keyword evidence="1" id="KW-0812">Transmembrane</keyword>
<dbReference type="RefSeq" id="WP_380044026.1">
    <property type="nucleotide sequence ID" value="NZ_JBHLTC010000005.1"/>
</dbReference>
<keyword evidence="1" id="KW-0472">Membrane</keyword>
<proteinExistence type="predicted"/>
<keyword evidence="1" id="KW-1133">Transmembrane helix</keyword>
<sequence length="297" mass="30800">MSLLLLFAIVLMAACVTVTVAAYRWRAERLRSGALAATATADEATAAVARHLRAARWLALPLAVLVSVLAYLAFDDLAIFAIPALAALSAVVCWLVAETTAPLPPPASVREASLAPRDLYEYAGRRRTFLTRASLGLAFATLAVAALLADRQGSGLEISCSAGGATTSPFPGLTYTSLTAVALVALAVMSEFAMLRIANRPDPAGAEAKPADELLRRSSAGAIVRTTMGAALVVIFGVTLTGGIGLLHLDGVCDARMQENLGYLFLTVTFASALAMAILLVDTALAAGRSAAERVRS</sequence>
<feature type="transmembrane region" description="Helical" evidence="1">
    <location>
        <begin position="261"/>
        <end position="287"/>
    </location>
</feature>
<dbReference type="EMBL" id="JBHLTC010000005">
    <property type="protein sequence ID" value="MFC0623324.1"/>
    <property type="molecule type" value="Genomic_DNA"/>
</dbReference>
<feature type="transmembrane region" description="Helical" evidence="1">
    <location>
        <begin position="57"/>
        <end position="74"/>
    </location>
</feature>
<feature type="transmembrane region" description="Helical" evidence="1">
    <location>
        <begin position="129"/>
        <end position="149"/>
    </location>
</feature>
<organism evidence="2 3">
    <name type="scientific">Kribbella deserti</name>
    <dbReference type="NCBI Taxonomy" id="1926257"/>
    <lineage>
        <taxon>Bacteria</taxon>
        <taxon>Bacillati</taxon>
        <taxon>Actinomycetota</taxon>
        <taxon>Actinomycetes</taxon>
        <taxon>Propionibacteriales</taxon>
        <taxon>Kribbellaceae</taxon>
        <taxon>Kribbella</taxon>
    </lineage>
</organism>
<protein>
    <submittedName>
        <fullName evidence="2">Uncharacterized protein</fullName>
    </submittedName>
</protein>
<feature type="transmembrane region" description="Helical" evidence="1">
    <location>
        <begin position="169"/>
        <end position="190"/>
    </location>
</feature>
<dbReference type="Proteomes" id="UP001589890">
    <property type="component" value="Unassembled WGS sequence"/>
</dbReference>
<evidence type="ECO:0000313" key="2">
    <source>
        <dbReference type="EMBL" id="MFC0623324.1"/>
    </source>
</evidence>
<evidence type="ECO:0000256" key="1">
    <source>
        <dbReference type="SAM" id="Phobius"/>
    </source>
</evidence>
<feature type="transmembrane region" description="Helical" evidence="1">
    <location>
        <begin position="80"/>
        <end position="97"/>
    </location>
</feature>
<gene>
    <name evidence="2" type="ORF">ACFFGN_04575</name>
</gene>
<accession>A0ABV6QFA6</accession>
<name>A0ABV6QFA6_9ACTN</name>
<reference evidence="2 3" key="1">
    <citation type="submission" date="2024-09" db="EMBL/GenBank/DDBJ databases">
        <authorList>
            <person name="Sun Q."/>
            <person name="Mori K."/>
        </authorList>
    </citation>
    <scope>NUCLEOTIDE SEQUENCE [LARGE SCALE GENOMIC DNA]</scope>
    <source>
        <strain evidence="2 3">CGMCC 1.15906</strain>
    </source>
</reference>
<comment type="caution">
    <text evidence="2">The sequence shown here is derived from an EMBL/GenBank/DDBJ whole genome shotgun (WGS) entry which is preliminary data.</text>
</comment>
<feature type="transmembrane region" description="Helical" evidence="1">
    <location>
        <begin position="6"/>
        <end position="25"/>
    </location>
</feature>
<evidence type="ECO:0000313" key="3">
    <source>
        <dbReference type="Proteomes" id="UP001589890"/>
    </source>
</evidence>
<keyword evidence="3" id="KW-1185">Reference proteome</keyword>